<dbReference type="Proteomes" id="UP000004699">
    <property type="component" value="Unassembled WGS sequence"/>
</dbReference>
<proteinExistence type="predicted"/>
<gene>
    <name evidence="5" type="ORF">NOR51B_998</name>
</gene>
<dbReference type="eggNOG" id="COG0655">
    <property type="taxonomic scope" value="Bacteria"/>
</dbReference>
<dbReference type="InterPro" id="IPR008254">
    <property type="entry name" value="Flavodoxin/NO_synth"/>
</dbReference>
<accession>B8KSG1</accession>
<evidence type="ECO:0000256" key="1">
    <source>
        <dbReference type="ARBA" id="ARBA00001917"/>
    </source>
</evidence>
<dbReference type="HOGENOM" id="CLU_051402_2_1_6"/>
<dbReference type="Pfam" id="PF03358">
    <property type="entry name" value="FMN_red"/>
    <property type="match status" value="1"/>
</dbReference>
<evidence type="ECO:0000313" key="5">
    <source>
        <dbReference type="EMBL" id="EED35056.1"/>
    </source>
</evidence>
<keyword evidence="2" id="KW-0285">Flavoprotein</keyword>
<evidence type="ECO:0000256" key="2">
    <source>
        <dbReference type="ARBA" id="ARBA00022630"/>
    </source>
</evidence>
<reference evidence="6" key="1">
    <citation type="journal article" date="2013" name="BMC Microbiol.">
        <title>Taxonomy and evolution of bacteriochlorophyll a-containing members of the OM60/NOR5 clade of marine gammaproteobacteria: description of Luminiphilus syltensis gen. nov., sp. nov., reclassification of Haliea rubra as Pseudohaliea rubra gen. nov., comb. nov., and emendation of Chromatocurvus halotolerans.</title>
        <authorList>
            <person name="Spring S."/>
            <person name="Riedel T."/>
            <person name="Sproer C."/>
            <person name="Yan S."/>
            <person name="Harder J."/>
            <person name="Fuchs B.M."/>
        </authorList>
    </citation>
    <scope>NUCLEOTIDE SEQUENCE [LARGE SCALE GENOMIC DNA]</scope>
    <source>
        <strain evidence="6">NOR51-B</strain>
    </source>
</reference>
<evidence type="ECO:0000259" key="4">
    <source>
        <dbReference type="PROSITE" id="PS50902"/>
    </source>
</evidence>
<dbReference type="SUPFAM" id="SSF52218">
    <property type="entry name" value="Flavoproteins"/>
    <property type="match status" value="1"/>
</dbReference>
<dbReference type="GO" id="GO:0003955">
    <property type="term" value="F:NAD(P)H dehydrogenase (quinone) activity"/>
    <property type="evidence" value="ECO:0007669"/>
    <property type="project" value="TreeGrafter"/>
</dbReference>
<dbReference type="GO" id="GO:0009055">
    <property type="term" value="F:electron transfer activity"/>
    <property type="evidence" value="ECO:0007669"/>
    <property type="project" value="InterPro"/>
</dbReference>
<dbReference type="InterPro" id="IPR005025">
    <property type="entry name" value="FMN_Rdtase-like_dom"/>
</dbReference>
<sequence>MSLNIAVVYHSGYGHTDAVAEKVAEGAASVDGVEVIIVKAGEITSPESPEFAKLDSADAMIFGSPTYMGSAAAAFKGFMEASSTRWMEQQWANKLAAGFTNSGSMNGDKQNTLVEFMTFAMQHSMIWVGLGQMPGNNHSEGSESDLNRCGASIGCMTQANVDQGGDVAPPDSDRQTAVAFGARVAEAAKRWGQ</sequence>
<dbReference type="PROSITE" id="PS00201">
    <property type="entry name" value="FLAVODOXIN"/>
    <property type="match status" value="1"/>
</dbReference>
<keyword evidence="3" id="KW-0288">FMN</keyword>
<dbReference type="GO" id="GO:0016020">
    <property type="term" value="C:membrane"/>
    <property type="evidence" value="ECO:0007669"/>
    <property type="project" value="TreeGrafter"/>
</dbReference>
<evidence type="ECO:0000313" key="6">
    <source>
        <dbReference type="Proteomes" id="UP000004699"/>
    </source>
</evidence>
<feature type="domain" description="Flavodoxin-like" evidence="4">
    <location>
        <begin position="5"/>
        <end position="185"/>
    </location>
</feature>
<dbReference type="Gene3D" id="3.40.50.360">
    <property type="match status" value="1"/>
</dbReference>
<protein>
    <submittedName>
        <fullName evidence="5">NADPH-dependent fmn reductase</fullName>
    </submittedName>
</protein>
<dbReference type="AlphaFoldDB" id="B8KSG1"/>
<evidence type="ECO:0000256" key="3">
    <source>
        <dbReference type="ARBA" id="ARBA00022643"/>
    </source>
</evidence>
<dbReference type="PANTHER" id="PTHR30546">
    <property type="entry name" value="FLAVODOXIN-RELATED PROTEIN WRBA-RELATED"/>
    <property type="match status" value="1"/>
</dbReference>
<dbReference type="RefSeq" id="WP_009019803.1">
    <property type="nucleotide sequence ID" value="NZ_DS999411.1"/>
</dbReference>
<organism evidence="5 6">
    <name type="scientific">Luminiphilus syltensis NOR5-1B</name>
    <dbReference type="NCBI Taxonomy" id="565045"/>
    <lineage>
        <taxon>Bacteria</taxon>
        <taxon>Pseudomonadati</taxon>
        <taxon>Pseudomonadota</taxon>
        <taxon>Gammaproteobacteria</taxon>
        <taxon>Cellvibrionales</taxon>
        <taxon>Halieaceae</taxon>
        <taxon>Luminiphilus</taxon>
    </lineage>
</organism>
<comment type="cofactor">
    <cofactor evidence="1">
        <name>FMN</name>
        <dbReference type="ChEBI" id="CHEBI:58210"/>
    </cofactor>
</comment>
<keyword evidence="6" id="KW-1185">Reference proteome</keyword>
<dbReference type="EMBL" id="DS999411">
    <property type="protein sequence ID" value="EED35056.1"/>
    <property type="molecule type" value="Genomic_DNA"/>
</dbReference>
<dbReference type="PROSITE" id="PS50902">
    <property type="entry name" value="FLAVODOXIN_LIKE"/>
    <property type="match status" value="1"/>
</dbReference>
<dbReference type="InterPro" id="IPR001226">
    <property type="entry name" value="Flavodoxin_CS"/>
</dbReference>
<dbReference type="OrthoDB" id="9801479at2"/>
<name>B8KSG1_9GAMM</name>
<dbReference type="STRING" id="565045.NOR51B_998"/>
<dbReference type="PANTHER" id="PTHR30546:SF23">
    <property type="entry name" value="FLAVOPROTEIN-LIKE PROTEIN YCP4-RELATED"/>
    <property type="match status" value="1"/>
</dbReference>
<dbReference type="GO" id="GO:0010181">
    <property type="term" value="F:FMN binding"/>
    <property type="evidence" value="ECO:0007669"/>
    <property type="project" value="InterPro"/>
</dbReference>
<dbReference type="InterPro" id="IPR029039">
    <property type="entry name" value="Flavoprotein-like_sf"/>
</dbReference>